<accession>A0A832WA37</accession>
<dbReference type="InterPro" id="IPR011004">
    <property type="entry name" value="Trimer_LpxA-like_sf"/>
</dbReference>
<dbReference type="Pfam" id="PF00132">
    <property type="entry name" value="Hexapep"/>
    <property type="match status" value="1"/>
</dbReference>
<keyword evidence="2" id="KW-0808">Transferase</keyword>
<sequence length="219" mass="24150">MIGAIGEDRAKLGYDCFIGMRCVVYGGVKVGDGAIVGAGSVVEEDVEPYTVVMGRPAEYVGDTVRISANTFVGGEEASAQARMVTRGYDTGWETLGCTESRGVNLTVVTFDREVWERLMGLLGRFRGEVDHGTFRFEGVEFFGIAASSERPPRRVVDKIRELLLERAERLVACILDCPKGYGRDVVVRSGRISDERVTGPLRARGSRYYRRTEEGLHTV</sequence>
<evidence type="ECO:0000313" key="4">
    <source>
        <dbReference type="Proteomes" id="UP000619545"/>
    </source>
</evidence>
<dbReference type="InterPro" id="IPR051159">
    <property type="entry name" value="Hexapeptide_acetyltransf"/>
</dbReference>
<reference evidence="3" key="1">
    <citation type="journal article" date="2020" name="bioRxiv">
        <title>A rank-normalized archaeal taxonomy based on genome phylogeny resolves widespread incomplete and uneven classifications.</title>
        <authorList>
            <person name="Rinke C."/>
            <person name="Chuvochina M."/>
            <person name="Mussig A.J."/>
            <person name="Chaumeil P.-A."/>
            <person name="Waite D.W."/>
            <person name="Whitman W.B."/>
            <person name="Parks D.H."/>
            <person name="Hugenholtz P."/>
        </authorList>
    </citation>
    <scope>NUCLEOTIDE SEQUENCE</scope>
    <source>
        <strain evidence="3">UBA8853</strain>
    </source>
</reference>
<evidence type="ECO:0008006" key="5">
    <source>
        <dbReference type="Google" id="ProtNLM"/>
    </source>
</evidence>
<dbReference type="PANTHER" id="PTHR23416">
    <property type="entry name" value="SIALIC ACID SYNTHASE-RELATED"/>
    <property type="match status" value="1"/>
</dbReference>
<organism evidence="3 4">
    <name type="scientific">Methanopyrus kandleri</name>
    <dbReference type="NCBI Taxonomy" id="2320"/>
    <lineage>
        <taxon>Archaea</taxon>
        <taxon>Methanobacteriati</taxon>
        <taxon>Methanobacteriota</taxon>
        <taxon>Methanomada group</taxon>
        <taxon>Methanopyri</taxon>
        <taxon>Methanopyrales</taxon>
        <taxon>Methanopyraceae</taxon>
        <taxon>Methanopyrus</taxon>
    </lineage>
</organism>
<dbReference type="PANTHER" id="PTHR23416:SF23">
    <property type="entry name" value="ACETYLTRANSFERASE C18B11.09C-RELATED"/>
    <property type="match status" value="1"/>
</dbReference>
<dbReference type="SUPFAM" id="SSF51161">
    <property type="entry name" value="Trimeric LpxA-like enzymes"/>
    <property type="match status" value="1"/>
</dbReference>
<dbReference type="EMBL" id="DUJS01000001">
    <property type="protein sequence ID" value="HII69693.1"/>
    <property type="molecule type" value="Genomic_DNA"/>
</dbReference>
<dbReference type="AlphaFoldDB" id="A0A832WA37"/>
<dbReference type="InterPro" id="IPR001451">
    <property type="entry name" value="Hexapep"/>
</dbReference>
<dbReference type="Gene3D" id="2.160.10.10">
    <property type="entry name" value="Hexapeptide repeat proteins"/>
    <property type="match status" value="1"/>
</dbReference>
<dbReference type="GO" id="GO:0008374">
    <property type="term" value="F:O-acyltransferase activity"/>
    <property type="evidence" value="ECO:0007669"/>
    <property type="project" value="TreeGrafter"/>
</dbReference>
<proteinExistence type="inferred from homology"/>
<dbReference type="Proteomes" id="UP000619545">
    <property type="component" value="Unassembled WGS sequence"/>
</dbReference>
<comment type="similarity">
    <text evidence="1">Belongs to the transferase hexapeptide repeat family.</text>
</comment>
<gene>
    <name evidence="3" type="ORF">HA336_00485</name>
</gene>
<name>A0A832WA37_9EURY</name>
<evidence type="ECO:0000256" key="1">
    <source>
        <dbReference type="ARBA" id="ARBA00007274"/>
    </source>
</evidence>
<comment type="caution">
    <text evidence="3">The sequence shown here is derived from an EMBL/GenBank/DDBJ whole genome shotgun (WGS) entry which is preliminary data.</text>
</comment>
<evidence type="ECO:0000313" key="3">
    <source>
        <dbReference type="EMBL" id="HII69693.1"/>
    </source>
</evidence>
<protein>
    <recommendedName>
        <fullName evidence="5">Acetyltransferase</fullName>
    </recommendedName>
</protein>
<evidence type="ECO:0000256" key="2">
    <source>
        <dbReference type="ARBA" id="ARBA00022679"/>
    </source>
</evidence>